<evidence type="ECO:0000313" key="7">
    <source>
        <dbReference type="Proteomes" id="UP000198892"/>
    </source>
</evidence>
<gene>
    <name evidence="6" type="ORF">SAMN05518683_12835</name>
</gene>
<keyword evidence="3" id="KW-0378">Hydrolase</keyword>
<evidence type="ECO:0000256" key="2">
    <source>
        <dbReference type="ARBA" id="ARBA00022797"/>
    </source>
</evidence>
<dbReference type="PANTHER" id="PTHR21661:SF35">
    <property type="entry name" value="EPOXIDE HYDROLASE"/>
    <property type="match status" value="1"/>
</dbReference>
<dbReference type="GO" id="GO:0004301">
    <property type="term" value="F:epoxide hydrolase activity"/>
    <property type="evidence" value="ECO:0007669"/>
    <property type="project" value="TreeGrafter"/>
</dbReference>
<dbReference type="InterPro" id="IPR029058">
    <property type="entry name" value="AB_hydrolase_fold"/>
</dbReference>
<dbReference type="OrthoDB" id="9780765at2"/>
<dbReference type="PIRSF" id="PIRSF001112">
    <property type="entry name" value="Epoxide_hydrolase"/>
    <property type="match status" value="1"/>
</dbReference>
<dbReference type="GO" id="GO:0097176">
    <property type="term" value="P:epoxide metabolic process"/>
    <property type="evidence" value="ECO:0007669"/>
    <property type="project" value="TreeGrafter"/>
</dbReference>
<keyword evidence="7" id="KW-1185">Reference proteome</keyword>
<feature type="active site" description="Proton donor" evidence="4">
    <location>
        <position position="374"/>
    </location>
</feature>
<dbReference type="Gene3D" id="3.40.50.1820">
    <property type="entry name" value="alpha/beta hydrolase"/>
    <property type="match status" value="1"/>
</dbReference>
<evidence type="ECO:0000256" key="1">
    <source>
        <dbReference type="ARBA" id="ARBA00010088"/>
    </source>
</evidence>
<keyword evidence="2" id="KW-0058">Aromatic hydrocarbons catabolism</keyword>
<comment type="similarity">
    <text evidence="1">Belongs to the peptidase S33 family.</text>
</comment>
<protein>
    <submittedName>
        <fullName evidence="6">Pimeloyl-ACP methyl ester carboxylesterase</fullName>
    </submittedName>
</protein>
<feature type="active site" description="Nucleophile" evidence="4">
    <location>
        <position position="194"/>
    </location>
</feature>
<evidence type="ECO:0000256" key="4">
    <source>
        <dbReference type="PIRSR" id="PIRSR001112-1"/>
    </source>
</evidence>
<sequence>MSNFNNKQAKYTSKQASDSIQPFRIEVSKVDLDDLKERLGRIRWPEELAGTGWERGIPKSYLKELADYWKNSYNWRRHEAILNEFPQFITKINGQNIHFLHIKSPEPDATPLMLIHGWPGSFVEFLDVIDPLTNPRSHGGQAADAFHLVIPSIPGFGYSIPLGEPGWTPSRMAKAFIRLMDGLGYQKFGVQGGDTGAFIAPEMGHLIPERIVGLHLNALLTFPSGEEGELDNLTEDEQTRMTRLETFNDGYLQIQSKSPQTLAYGLNDSPIGQLGWIVEIFKKWTDPMDGLPEESIDRDRMLTNVSLFWFTGTAGSSAQVYYESMHDESAWIPKGRGTIPTGVLLSLSHDTAIKRLAEKDHNIVHWNEYEHGGHFFALEQPELFAEDVRMFFRQVQSQ</sequence>
<dbReference type="SUPFAM" id="SSF53474">
    <property type="entry name" value="alpha/beta-Hydrolases"/>
    <property type="match status" value="1"/>
</dbReference>
<dbReference type="InterPro" id="IPR016292">
    <property type="entry name" value="Epoxide_hydrolase"/>
</dbReference>
<feature type="domain" description="Epoxide hydrolase N-terminal" evidence="5">
    <location>
        <begin position="20"/>
        <end position="125"/>
    </location>
</feature>
<accession>A0A1I5XIM9</accession>
<evidence type="ECO:0000313" key="6">
    <source>
        <dbReference type="EMBL" id="SFQ31835.1"/>
    </source>
</evidence>
<dbReference type="STRING" id="1884432.SAMN05518683_12835"/>
<proteinExistence type="inferred from homology"/>
<dbReference type="Proteomes" id="UP000198892">
    <property type="component" value="Unassembled WGS sequence"/>
</dbReference>
<dbReference type="PANTHER" id="PTHR21661">
    <property type="entry name" value="EPOXIDE HYDROLASE 1-RELATED"/>
    <property type="match status" value="1"/>
</dbReference>
<name>A0A1I5XIM9_9BACI</name>
<dbReference type="PRINTS" id="PR00412">
    <property type="entry name" value="EPOXHYDRLASE"/>
</dbReference>
<organism evidence="6 7">
    <name type="scientific">Salibacterium halotolerans</name>
    <dbReference type="NCBI Taxonomy" id="1884432"/>
    <lineage>
        <taxon>Bacteria</taxon>
        <taxon>Bacillati</taxon>
        <taxon>Bacillota</taxon>
        <taxon>Bacilli</taxon>
        <taxon>Bacillales</taxon>
        <taxon>Bacillaceae</taxon>
    </lineage>
</organism>
<dbReference type="RefSeq" id="WP_093339198.1">
    <property type="nucleotide sequence ID" value="NZ_FOXD01000028.1"/>
</dbReference>
<evidence type="ECO:0000256" key="3">
    <source>
        <dbReference type="ARBA" id="ARBA00022801"/>
    </source>
</evidence>
<feature type="active site" description="Proton donor" evidence="4">
    <location>
        <position position="321"/>
    </location>
</feature>
<evidence type="ECO:0000259" key="5">
    <source>
        <dbReference type="Pfam" id="PF06441"/>
    </source>
</evidence>
<reference evidence="7" key="1">
    <citation type="submission" date="2016-10" db="EMBL/GenBank/DDBJ databases">
        <authorList>
            <person name="Varghese N."/>
            <person name="Submissions S."/>
        </authorList>
    </citation>
    <scope>NUCLEOTIDE SEQUENCE [LARGE SCALE GENOMIC DNA]</scope>
    <source>
        <strain evidence="7">S7</strain>
    </source>
</reference>
<dbReference type="InterPro" id="IPR010497">
    <property type="entry name" value="Epoxide_hydro_N"/>
</dbReference>
<dbReference type="InterPro" id="IPR000639">
    <property type="entry name" value="Epox_hydrolase-like"/>
</dbReference>
<dbReference type="EMBL" id="FOXD01000028">
    <property type="protein sequence ID" value="SFQ31835.1"/>
    <property type="molecule type" value="Genomic_DNA"/>
</dbReference>
<dbReference type="Pfam" id="PF06441">
    <property type="entry name" value="EHN"/>
    <property type="match status" value="1"/>
</dbReference>
<dbReference type="AlphaFoldDB" id="A0A1I5XIM9"/>